<feature type="transmembrane region" description="Helical" evidence="1">
    <location>
        <begin position="235"/>
        <end position="252"/>
    </location>
</feature>
<feature type="transmembrane region" description="Helical" evidence="1">
    <location>
        <begin position="259"/>
        <end position="277"/>
    </location>
</feature>
<feature type="transmembrane region" description="Helical" evidence="1">
    <location>
        <begin position="147"/>
        <end position="165"/>
    </location>
</feature>
<keyword evidence="1" id="KW-1133">Transmembrane helix</keyword>
<evidence type="ECO:0000256" key="1">
    <source>
        <dbReference type="SAM" id="Phobius"/>
    </source>
</evidence>
<comment type="caution">
    <text evidence="3">The sequence shown here is derived from an EMBL/GenBank/DDBJ whole genome shotgun (WGS) entry which is preliminary data.</text>
</comment>
<name>A0ABS5E1R5_9BURK</name>
<proteinExistence type="predicted"/>
<feature type="transmembrane region" description="Helical" evidence="1">
    <location>
        <begin position="177"/>
        <end position="195"/>
    </location>
</feature>
<evidence type="ECO:0000259" key="2">
    <source>
        <dbReference type="Pfam" id="PF09925"/>
    </source>
</evidence>
<feature type="transmembrane region" description="Helical" evidence="1">
    <location>
        <begin position="289"/>
        <end position="312"/>
    </location>
</feature>
<feature type="transmembrane region" description="Helical" evidence="1">
    <location>
        <begin position="71"/>
        <end position="90"/>
    </location>
</feature>
<reference evidence="3 4" key="1">
    <citation type="submission" date="2021-04" db="EMBL/GenBank/DDBJ databases">
        <title>The genome sequence of type strain Ideonella paludis KCTC 32238.</title>
        <authorList>
            <person name="Liu Y."/>
        </authorList>
    </citation>
    <scope>NUCLEOTIDE SEQUENCE [LARGE SCALE GENOMIC DNA]</scope>
    <source>
        <strain evidence="3 4">KCTC 32238</strain>
    </source>
</reference>
<protein>
    <submittedName>
        <fullName evidence="3">DUF2157 domain-containing protein</fullName>
    </submittedName>
</protein>
<dbReference type="EMBL" id="JAGQDG010000008">
    <property type="protein sequence ID" value="MBQ0937355.1"/>
    <property type="molecule type" value="Genomic_DNA"/>
</dbReference>
<gene>
    <name evidence="3" type="ORF">KAK11_18670</name>
</gene>
<dbReference type="InterPro" id="IPR018677">
    <property type="entry name" value="DUF2157"/>
</dbReference>
<sequence length="326" mass="34572">MDLRLALYELSARHGLSAEGARRLETLAGLQHTPERLAQRVARGVAVLAAALGGFGLILWLAANWDTLGRFGRFALLEGVIVAMSLGAWLRPVWRAPLSLLALLATGGLFAYFGQTYQTGADPWQLFAVWAALTLPLCLGTRSDITWTPWALVVMTALSLWVHAHTDHSWRVERTDLGVHFTAWAGALALCAALSPSLSRWTGAGVWAFRLGLTLAAITLTLTALGGLFSREASALYAVGLMMLGAAAALLTQARFFDVFALSVAALGLNVLLVFGLGDALFSGHSSDWVGALFLLGICAAGLLAGTVSLILRCHRQHTATQGASA</sequence>
<feature type="transmembrane region" description="Helical" evidence="1">
    <location>
        <begin position="97"/>
        <end position="117"/>
    </location>
</feature>
<feature type="domain" description="DUF2157" evidence="2">
    <location>
        <begin position="11"/>
        <end position="147"/>
    </location>
</feature>
<evidence type="ECO:0000313" key="3">
    <source>
        <dbReference type="EMBL" id="MBQ0937355.1"/>
    </source>
</evidence>
<organism evidence="3 4">
    <name type="scientific">Ideonella paludis</name>
    <dbReference type="NCBI Taxonomy" id="1233411"/>
    <lineage>
        <taxon>Bacteria</taxon>
        <taxon>Pseudomonadati</taxon>
        <taxon>Pseudomonadota</taxon>
        <taxon>Betaproteobacteria</taxon>
        <taxon>Burkholderiales</taxon>
        <taxon>Sphaerotilaceae</taxon>
        <taxon>Ideonella</taxon>
    </lineage>
</organism>
<feature type="transmembrane region" description="Helical" evidence="1">
    <location>
        <begin position="45"/>
        <end position="65"/>
    </location>
</feature>
<keyword evidence="1" id="KW-0472">Membrane</keyword>
<feature type="transmembrane region" description="Helical" evidence="1">
    <location>
        <begin position="207"/>
        <end position="229"/>
    </location>
</feature>
<evidence type="ECO:0000313" key="4">
    <source>
        <dbReference type="Proteomes" id="UP000672097"/>
    </source>
</evidence>
<accession>A0ABS5E1R5</accession>
<keyword evidence="4" id="KW-1185">Reference proteome</keyword>
<dbReference type="Pfam" id="PF09925">
    <property type="entry name" value="DUF2157"/>
    <property type="match status" value="1"/>
</dbReference>
<keyword evidence="1" id="KW-0812">Transmembrane</keyword>
<feature type="transmembrane region" description="Helical" evidence="1">
    <location>
        <begin position="123"/>
        <end position="140"/>
    </location>
</feature>
<dbReference type="RefSeq" id="WP_210810881.1">
    <property type="nucleotide sequence ID" value="NZ_JAGQDG010000008.1"/>
</dbReference>
<dbReference type="Proteomes" id="UP000672097">
    <property type="component" value="Unassembled WGS sequence"/>
</dbReference>